<keyword evidence="3" id="KW-0456">Lyase</keyword>
<dbReference type="GO" id="GO:0046872">
    <property type="term" value="F:metal ion binding"/>
    <property type="evidence" value="ECO:0007669"/>
    <property type="project" value="UniProtKB-KW"/>
</dbReference>
<feature type="domain" description="Amidohydrolase-related" evidence="6">
    <location>
        <begin position="7"/>
        <end position="320"/>
    </location>
</feature>
<evidence type="ECO:0000259" key="6">
    <source>
        <dbReference type="Pfam" id="PF04909"/>
    </source>
</evidence>
<dbReference type="AlphaFoldDB" id="A0A5P2G2B9"/>
<dbReference type="RefSeq" id="WP_131329126.1">
    <property type="nucleotide sequence ID" value="NZ_CP044016.1"/>
</dbReference>
<dbReference type="OrthoDB" id="9812754at2"/>
<dbReference type="GO" id="GO:0047596">
    <property type="term" value="F:6-methylsalicylate decarboxylase activity"/>
    <property type="evidence" value="ECO:0007669"/>
    <property type="project" value="UniProtKB-EC"/>
</dbReference>
<keyword evidence="7" id="KW-0378">Hydrolase</keyword>
<dbReference type="Gene3D" id="3.20.20.140">
    <property type="entry name" value="Metal-dependent hydrolases"/>
    <property type="match status" value="1"/>
</dbReference>
<dbReference type="InterPro" id="IPR032465">
    <property type="entry name" value="ACMSD"/>
</dbReference>
<dbReference type="PANTHER" id="PTHR21240">
    <property type="entry name" value="2-AMINO-3-CARBOXYLMUCONATE-6-SEMIALDEHYDE DECARBOXYLASE"/>
    <property type="match status" value="1"/>
</dbReference>
<dbReference type="EC" id="4.1.1.52" evidence="5"/>
<keyword evidence="2" id="KW-0862">Zinc</keyword>
<comment type="catalytic activity">
    <reaction evidence="4">
        <text>6-methylsalicylate + H(+) = 3-methylphenol + CO2</text>
        <dbReference type="Rhea" id="RHEA:23112"/>
        <dbReference type="ChEBI" id="CHEBI:15378"/>
        <dbReference type="ChEBI" id="CHEBI:16526"/>
        <dbReference type="ChEBI" id="CHEBI:17231"/>
        <dbReference type="ChEBI" id="CHEBI:36658"/>
        <dbReference type="EC" id="4.1.1.52"/>
    </reaction>
    <physiologicalReaction direction="left-to-right" evidence="4">
        <dbReference type="Rhea" id="RHEA:23113"/>
    </physiologicalReaction>
</comment>
<dbReference type="GO" id="GO:0016787">
    <property type="term" value="F:hydrolase activity"/>
    <property type="evidence" value="ECO:0007669"/>
    <property type="project" value="UniProtKB-KW"/>
</dbReference>
<dbReference type="Pfam" id="PF04909">
    <property type="entry name" value="Amidohydro_2"/>
    <property type="match status" value="1"/>
</dbReference>
<evidence type="ECO:0000256" key="5">
    <source>
        <dbReference type="ARBA" id="ARBA00038889"/>
    </source>
</evidence>
<sequence>MINHKIIDVHAHFITEKYRAKLIDAGYEKPDGMPRIPDWNKEEALKMMDRHNISTAMLSISSPGVHFGEDAQARSLARLVNEEGMEIVNAHPDRFGLFASLPLPDIEGSLDEIDYAVNTLHVDGFVLETNFHGVYLGDDKLLPIFSKLDTYGSILFIHPTSPYCSCNGHAHQYQQLSYPNPMMEFIFDTTRSVINMILMGVTKKFKNIKIIIPHAGAALPVIADRVAGLTPILGLENPITEGDIFNELQSFYYDLAGAPLPRLLPALRTFAKDTHLLYGSDYPFTAENLLQKFLQKIKDSDLSSDIQEDIFQNNAINLFKRLNSNIV</sequence>
<dbReference type="GO" id="GO:0019748">
    <property type="term" value="P:secondary metabolic process"/>
    <property type="evidence" value="ECO:0007669"/>
    <property type="project" value="TreeGrafter"/>
</dbReference>
<dbReference type="GO" id="GO:0005829">
    <property type="term" value="C:cytosol"/>
    <property type="evidence" value="ECO:0007669"/>
    <property type="project" value="TreeGrafter"/>
</dbReference>
<evidence type="ECO:0000256" key="1">
    <source>
        <dbReference type="ARBA" id="ARBA00022723"/>
    </source>
</evidence>
<dbReference type="EMBL" id="CP044016">
    <property type="protein sequence ID" value="QES88239.1"/>
    <property type="molecule type" value="Genomic_DNA"/>
</dbReference>
<dbReference type="InterPro" id="IPR032466">
    <property type="entry name" value="Metal_Hydrolase"/>
</dbReference>
<dbReference type="KEGG" id="arac:E0W69_006000"/>
<evidence type="ECO:0000256" key="2">
    <source>
        <dbReference type="ARBA" id="ARBA00022833"/>
    </source>
</evidence>
<evidence type="ECO:0000256" key="3">
    <source>
        <dbReference type="ARBA" id="ARBA00023239"/>
    </source>
</evidence>
<keyword evidence="1" id="KW-0479">Metal-binding</keyword>
<dbReference type="PANTHER" id="PTHR21240:SF29">
    <property type="entry name" value="AMIDOHYDROLASE-RELATED DOMAIN-CONTAINING PROTEIN"/>
    <property type="match status" value="1"/>
</dbReference>
<gene>
    <name evidence="7" type="ORF">E0W69_006000</name>
</gene>
<dbReference type="SUPFAM" id="SSF51556">
    <property type="entry name" value="Metallo-dependent hydrolases"/>
    <property type="match status" value="1"/>
</dbReference>
<proteinExistence type="predicted"/>
<dbReference type="Proteomes" id="UP000292424">
    <property type="component" value="Chromosome"/>
</dbReference>
<evidence type="ECO:0000256" key="4">
    <source>
        <dbReference type="ARBA" id="ARBA00036832"/>
    </source>
</evidence>
<name>A0A5P2G2B9_9BACT</name>
<keyword evidence="8" id="KW-1185">Reference proteome</keyword>
<accession>A0A5P2G2B9</accession>
<evidence type="ECO:0000313" key="7">
    <source>
        <dbReference type="EMBL" id="QES88239.1"/>
    </source>
</evidence>
<evidence type="ECO:0000313" key="8">
    <source>
        <dbReference type="Proteomes" id="UP000292424"/>
    </source>
</evidence>
<reference evidence="7 8" key="1">
    <citation type="submission" date="2019-09" db="EMBL/GenBank/DDBJ databases">
        <title>Complete genome sequence of Arachidicoccus sp. B3-10 isolated from apple orchard soil.</title>
        <authorList>
            <person name="Kim H.S."/>
            <person name="Han K.-I."/>
            <person name="Suh M.K."/>
            <person name="Lee K.C."/>
            <person name="Eom M.K."/>
            <person name="Kim J.-S."/>
            <person name="Kang S.W."/>
            <person name="Sin Y."/>
            <person name="Lee J.-S."/>
        </authorList>
    </citation>
    <scope>NUCLEOTIDE SEQUENCE [LARGE SCALE GENOMIC DNA]</scope>
    <source>
        <strain evidence="7 8">B3-10</strain>
    </source>
</reference>
<dbReference type="InterPro" id="IPR006680">
    <property type="entry name" value="Amidohydro-rel"/>
</dbReference>
<organism evidence="7 8">
    <name type="scientific">Rhizosphaericola mali</name>
    <dbReference type="NCBI Taxonomy" id="2545455"/>
    <lineage>
        <taxon>Bacteria</taxon>
        <taxon>Pseudomonadati</taxon>
        <taxon>Bacteroidota</taxon>
        <taxon>Chitinophagia</taxon>
        <taxon>Chitinophagales</taxon>
        <taxon>Chitinophagaceae</taxon>
        <taxon>Rhizosphaericola</taxon>
    </lineage>
</organism>
<protein>
    <recommendedName>
        <fullName evidence="5">6-methylsalicylate decarboxylase</fullName>
        <ecNumber evidence="5">4.1.1.52</ecNumber>
    </recommendedName>
</protein>